<sequence>MGGDRMVLTFKDEEDRESMFNEGKNYAGKSAGSRMVIKCSSPLKLWTKLTKVVEIENKGLESVRLSGEDKNIMVLTGDGIDAVELTMLLRKNLGSFELLSVGPVEYGGEPLVKKLPLKAIFTENV</sequence>
<reference evidence="1 2" key="1">
    <citation type="journal article" date="2021" name="Hortic Res">
        <title>High-quality reference genome and annotation aids understanding of berry development for evergreen blueberry (Vaccinium darrowii).</title>
        <authorList>
            <person name="Yu J."/>
            <person name="Hulse-Kemp A.M."/>
            <person name="Babiker E."/>
            <person name="Staton M."/>
        </authorList>
    </citation>
    <scope>NUCLEOTIDE SEQUENCE [LARGE SCALE GENOMIC DNA]</scope>
    <source>
        <strain evidence="2">cv. NJ 8807/NJ 8810</strain>
        <tissue evidence="1">Young leaf</tissue>
    </source>
</reference>
<evidence type="ECO:0000313" key="2">
    <source>
        <dbReference type="Proteomes" id="UP000828048"/>
    </source>
</evidence>
<gene>
    <name evidence="1" type="ORF">Vadar_015261</name>
</gene>
<name>A0ACB7YFU2_9ERIC</name>
<evidence type="ECO:0000313" key="1">
    <source>
        <dbReference type="EMBL" id="KAH7851679.1"/>
    </source>
</evidence>
<accession>A0ACB7YFU2</accession>
<keyword evidence="2" id="KW-1185">Reference proteome</keyword>
<protein>
    <submittedName>
        <fullName evidence="1">Uncharacterized protein</fullName>
    </submittedName>
</protein>
<comment type="caution">
    <text evidence="1">The sequence shown here is derived from an EMBL/GenBank/DDBJ whole genome shotgun (WGS) entry which is preliminary data.</text>
</comment>
<dbReference type="Proteomes" id="UP000828048">
    <property type="component" value="Chromosome 8"/>
</dbReference>
<dbReference type="EMBL" id="CM037158">
    <property type="protein sequence ID" value="KAH7851679.1"/>
    <property type="molecule type" value="Genomic_DNA"/>
</dbReference>
<proteinExistence type="predicted"/>
<organism evidence="1 2">
    <name type="scientific">Vaccinium darrowii</name>
    <dbReference type="NCBI Taxonomy" id="229202"/>
    <lineage>
        <taxon>Eukaryota</taxon>
        <taxon>Viridiplantae</taxon>
        <taxon>Streptophyta</taxon>
        <taxon>Embryophyta</taxon>
        <taxon>Tracheophyta</taxon>
        <taxon>Spermatophyta</taxon>
        <taxon>Magnoliopsida</taxon>
        <taxon>eudicotyledons</taxon>
        <taxon>Gunneridae</taxon>
        <taxon>Pentapetalae</taxon>
        <taxon>asterids</taxon>
        <taxon>Ericales</taxon>
        <taxon>Ericaceae</taxon>
        <taxon>Vaccinioideae</taxon>
        <taxon>Vaccinieae</taxon>
        <taxon>Vaccinium</taxon>
    </lineage>
</organism>